<evidence type="ECO:0000256" key="2">
    <source>
        <dbReference type="ARBA" id="ARBA00022771"/>
    </source>
</evidence>
<feature type="domain" description="PHD-type" evidence="5">
    <location>
        <begin position="1"/>
        <end position="57"/>
    </location>
</feature>
<keyword evidence="1" id="KW-0479">Metal-binding</keyword>
<keyword evidence="2 4" id="KW-0863">Zinc-finger</keyword>
<evidence type="ECO:0000313" key="6">
    <source>
        <dbReference type="EnsemblMetazoa" id="CLYHEMP008564.1"/>
    </source>
</evidence>
<dbReference type="GO" id="GO:0003824">
    <property type="term" value="F:catalytic activity"/>
    <property type="evidence" value="ECO:0007669"/>
    <property type="project" value="InterPro"/>
</dbReference>
<name>A0A7M5UBS0_9CNID</name>
<dbReference type="InterPro" id="IPR019786">
    <property type="entry name" value="Zinc_finger_PHD-type_CS"/>
</dbReference>
<proteinExistence type="predicted"/>
<accession>A0A7M5UBS0</accession>
<evidence type="ECO:0000256" key="3">
    <source>
        <dbReference type="ARBA" id="ARBA00022833"/>
    </source>
</evidence>
<keyword evidence="3" id="KW-0862">Zinc</keyword>
<dbReference type="PANTHER" id="PTHR33395">
    <property type="entry name" value="TRANSCRIPTASE, PUTATIVE-RELATED-RELATED"/>
    <property type="match status" value="1"/>
</dbReference>
<sequence length="363" mass="42393">MICQPCKQPFKQDENAIACDTCDQWFHQICVSMDIETFITHTNDVDIPWHCSDCTILLENENRESDTDVVIQPDNNEKNKKKVDKLRILVCNFQSIWSKRNSLEKFFKDHQIDVVIGSESHLKERTKNSEFLPPHYLAERRDREDGKGGVIIIYRDWMKVDQIPNKVPEIVTVKIQTHQKPVIVSACYRSMYNSKEQNKQLAEEITDICKKYKNHHLWIGGDFNLPDIDWNTNSITSNQYSKELNEQYLEVFETSGLHQMVNFTTRKKAILDLMLTNRPGFVSNCSPVPGFSDHDTAVLLDMICHPQRHKPIQRKVMCWNRTDFTALRNDVRDKCRILCNTTSDETPVNEIWNGIKNMVKVCQ</sequence>
<organism evidence="6 7">
    <name type="scientific">Clytia hemisphaerica</name>
    <dbReference type="NCBI Taxonomy" id="252671"/>
    <lineage>
        <taxon>Eukaryota</taxon>
        <taxon>Metazoa</taxon>
        <taxon>Cnidaria</taxon>
        <taxon>Hydrozoa</taxon>
        <taxon>Hydroidolina</taxon>
        <taxon>Leptothecata</taxon>
        <taxon>Obeliida</taxon>
        <taxon>Clytiidae</taxon>
        <taxon>Clytia</taxon>
    </lineage>
</organism>
<dbReference type="GO" id="GO:0031012">
    <property type="term" value="C:extracellular matrix"/>
    <property type="evidence" value="ECO:0007669"/>
    <property type="project" value="TreeGrafter"/>
</dbReference>
<dbReference type="PROSITE" id="PS50016">
    <property type="entry name" value="ZF_PHD_2"/>
    <property type="match status" value="1"/>
</dbReference>
<evidence type="ECO:0000259" key="5">
    <source>
        <dbReference type="PROSITE" id="PS50016"/>
    </source>
</evidence>
<keyword evidence="7" id="KW-1185">Reference proteome</keyword>
<dbReference type="AlphaFoldDB" id="A0A7M5UBS0"/>
<dbReference type="InterPro" id="IPR001965">
    <property type="entry name" value="Znf_PHD"/>
</dbReference>
<evidence type="ECO:0000256" key="1">
    <source>
        <dbReference type="ARBA" id="ARBA00022723"/>
    </source>
</evidence>
<dbReference type="PANTHER" id="PTHR33395:SF22">
    <property type="entry name" value="REVERSE TRANSCRIPTASE DOMAIN-CONTAINING PROTEIN"/>
    <property type="match status" value="1"/>
</dbReference>
<dbReference type="EnsemblMetazoa" id="CLYHEMT008564.1">
    <property type="protein sequence ID" value="CLYHEMP008564.1"/>
    <property type="gene ID" value="CLYHEMG008564"/>
</dbReference>
<dbReference type="GO" id="GO:0008270">
    <property type="term" value="F:zinc ion binding"/>
    <property type="evidence" value="ECO:0007669"/>
    <property type="project" value="UniProtKB-KW"/>
</dbReference>
<dbReference type="SMART" id="SM00249">
    <property type="entry name" value="PHD"/>
    <property type="match status" value="1"/>
</dbReference>
<protein>
    <recommendedName>
        <fullName evidence="5">PHD-type domain-containing protein</fullName>
    </recommendedName>
</protein>
<dbReference type="InterPro" id="IPR036691">
    <property type="entry name" value="Endo/exonu/phosph_ase_sf"/>
</dbReference>
<dbReference type="InterPro" id="IPR005135">
    <property type="entry name" value="Endo/exonuclease/phosphatase"/>
</dbReference>
<dbReference type="Gene3D" id="3.60.10.10">
    <property type="entry name" value="Endonuclease/exonuclease/phosphatase"/>
    <property type="match status" value="1"/>
</dbReference>
<dbReference type="PROSITE" id="PS01359">
    <property type="entry name" value="ZF_PHD_1"/>
    <property type="match status" value="1"/>
</dbReference>
<dbReference type="InterPro" id="IPR019787">
    <property type="entry name" value="Znf_PHD-finger"/>
</dbReference>
<dbReference type="InterPro" id="IPR013083">
    <property type="entry name" value="Znf_RING/FYVE/PHD"/>
</dbReference>
<dbReference type="SUPFAM" id="SSF57903">
    <property type="entry name" value="FYVE/PHD zinc finger"/>
    <property type="match status" value="1"/>
</dbReference>
<dbReference type="Pfam" id="PF00628">
    <property type="entry name" value="PHD"/>
    <property type="match status" value="1"/>
</dbReference>
<dbReference type="Gene3D" id="3.30.40.10">
    <property type="entry name" value="Zinc/RING finger domain, C3HC4 (zinc finger)"/>
    <property type="match status" value="1"/>
</dbReference>
<evidence type="ECO:0000313" key="7">
    <source>
        <dbReference type="Proteomes" id="UP000594262"/>
    </source>
</evidence>
<dbReference type="Pfam" id="PF14529">
    <property type="entry name" value="Exo_endo_phos_2"/>
    <property type="match status" value="1"/>
</dbReference>
<dbReference type="Proteomes" id="UP000594262">
    <property type="component" value="Unplaced"/>
</dbReference>
<dbReference type="SUPFAM" id="SSF56219">
    <property type="entry name" value="DNase I-like"/>
    <property type="match status" value="1"/>
</dbReference>
<dbReference type="InterPro" id="IPR011011">
    <property type="entry name" value="Znf_FYVE_PHD"/>
</dbReference>
<evidence type="ECO:0000256" key="4">
    <source>
        <dbReference type="PROSITE-ProRule" id="PRU00146"/>
    </source>
</evidence>
<dbReference type="OrthoDB" id="5988221at2759"/>
<reference evidence="6" key="1">
    <citation type="submission" date="2021-01" db="UniProtKB">
        <authorList>
            <consortium name="EnsemblMetazoa"/>
        </authorList>
    </citation>
    <scope>IDENTIFICATION</scope>
</reference>
<dbReference type="CDD" id="cd15489">
    <property type="entry name" value="PHD_SF"/>
    <property type="match status" value="1"/>
</dbReference>